<proteinExistence type="predicted"/>
<name>A0A6S7GWB5_PARCT</name>
<dbReference type="AlphaFoldDB" id="A0A6S7GWB5"/>
<keyword evidence="2" id="KW-1185">Reference proteome</keyword>
<gene>
    <name evidence="1" type="ORF">PACLA_8A079761</name>
</gene>
<comment type="caution">
    <text evidence="1">The sequence shown here is derived from an EMBL/GenBank/DDBJ whole genome shotgun (WGS) entry which is preliminary data.</text>
</comment>
<reference evidence="1" key="1">
    <citation type="submission" date="2020-04" db="EMBL/GenBank/DDBJ databases">
        <authorList>
            <person name="Alioto T."/>
            <person name="Alioto T."/>
            <person name="Gomez Garrido J."/>
        </authorList>
    </citation>
    <scope>NUCLEOTIDE SEQUENCE</scope>
    <source>
        <strain evidence="1">A484AB</strain>
    </source>
</reference>
<evidence type="ECO:0000313" key="1">
    <source>
        <dbReference type="EMBL" id="CAB3988781.1"/>
    </source>
</evidence>
<dbReference type="OrthoDB" id="416119at2759"/>
<organism evidence="1 2">
    <name type="scientific">Paramuricea clavata</name>
    <name type="common">Red gorgonian</name>
    <name type="synonym">Violescent sea-whip</name>
    <dbReference type="NCBI Taxonomy" id="317549"/>
    <lineage>
        <taxon>Eukaryota</taxon>
        <taxon>Metazoa</taxon>
        <taxon>Cnidaria</taxon>
        <taxon>Anthozoa</taxon>
        <taxon>Octocorallia</taxon>
        <taxon>Malacalcyonacea</taxon>
        <taxon>Plexauridae</taxon>
        <taxon>Paramuricea</taxon>
    </lineage>
</organism>
<dbReference type="Proteomes" id="UP001152795">
    <property type="component" value="Unassembled WGS sequence"/>
</dbReference>
<accession>A0A6S7GWB5</accession>
<sequence>MTQSNKQPLCFFFQKEKRRAVKKTCPALRTSDGRRVTEQDDISKEQVRFYKELYSKVPTDKVAQDRLLNLLDRKLTNEQCGSCEEQLTVDECLVAVKSMANGKTPGSDGLPKEFYLSFWDLLKGS</sequence>
<evidence type="ECO:0000313" key="2">
    <source>
        <dbReference type="Proteomes" id="UP001152795"/>
    </source>
</evidence>
<dbReference type="EMBL" id="CACRXK020001381">
    <property type="protein sequence ID" value="CAB3988781.1"/>
    <property type="molecule type" value="Genomic_DNA"/>
</dbReference>
<protein>
    <submittedName>
        <fullName evidence="1">Uncharacterized protein</fullName>
    </submittedName>
</protein>